<accession>A3II39</accession>
<keyword evidence="2" id="KW-1185">Reference proteome</keyword>
<dbReference type="EMBL" id="AAXW01000002">
    <property type="protein sequence ID" value="EAZ93471.1"/>
    <property type="molecule type" value="Genomic_DNA"/>
</dbReference>
<proteinExistence type="predicted"/>
<gene>
    <name evidence="1" type="ORF">CY0110_16787</name>
</gene>
<evidence type="ECO:0000313" key="2">
    <source>
        <dbReference type="Proteomes" id="UP000003781"/>
    </source>
</evidence>
<protein>
    <submittedName>
        <fullName evidence="1">Uncharacterized protein</fullName>
    </submittedName>
</protein>
<sequence length="57" mass="6894">MPVLERAVLPHFEGEIGGEFQMNQRGFFVWLVQFLLLFLRLKRSHLRRELLDQLQLK</sequence>
<evidence type="ECO:0000313" key="1">
    <source>
        <dbReference type="EMBL" id="EAZ93471.1"/>
    </source>
</evidence>
<name>A3II39_9CHRO</name>
<organism evidence="1 2">
    <name type="scientific">Crocosphaera chwakensis CCY0110</name>
    <dbReference type="NCBI Taxonomy" id="391612"/>
    <lineage>
        <taxon>Bacteria</taxon>
        <taxon>Bacillati</taxon>
        <taxon>Cyanobacteriota</taxon>
        <taxon>Cyanophyceae</taxon>
        <taxon>Oscillatoriophycideae</taxon>
        <taxon>Chroococcales</taxon>
        <taxon>Aphanothecaceae</taxon>
        <taxon>Crocosphaera</taxon>
        <taxon>Crocosphaera chwakensis</taxon>
    </lineage>
</organism>
<dbReference type="AlphaFoldDB" id="A3II39"/>
<comment type="caution">
    <text evidence="1">The sequence shown here is derived from an EMBL/GenBank/DDBJ whole genome shotgun (WGS) entry which is preliminary data.</text>
</comment>
<reference evidence="1 2" key="1">
    <citation type="submission" date="2007-03" db="EMBL/GenBank/DDBJ databases">
        <authorList>
            <person name="Stal L."/>
            <person name="Ferriera S."/>
            <person name="Johnson J."/>
            <person name="Kravitz S."/>
            <person name="Beeson K."/>
            <person name="Sutton G."/>
            <person name="Rogers Y.-H."/>
            <person name="Friedman R."/>
            <person name="Frazier M."/>
            <person name="Venter J.C."/>
        </authorList>
    </citation>
    <scope>NUCLEOTIDE SEQUENCE [LARGE SCALE GENOMIC DNA]</scope>
    <source>
        <strain evidence="1 2">CCY0110</strain>
    </source>
</reference>
<dbReference type="Proteomes" id="UP000003781">
    <property type="component" value="Unassembled WGS sequence"/>
</dbReference>